<dbReference type="InterPro" id="IPR045863">
    <property type="entry name" value="CorA_TM1_TM2"/>
</dbReference>
<evidence type="ECO:0000256" key="3">
    <source>
        <dbReference type="ARBA" id="ARBA00022448"/>
    </source>
</evidence>
<gene>
    <name evidence="13" type="ORF">ET989_03480</name>
</gene>
<keyword evidence="9 12" id="KW-0472">Membrane</keyword>
<dbReference type="InterPro" id="IPR002523">
    <property type="entry name" value="MgTranspt_CorA/ZnTranspt_ZntB"/>
</dbReference>
<dbReference type="GO" id="GO:0015095">
    <property type="term" value="F:magnesium ion transmembrane transporter activity"/>
    <property type="evidence" value="ECO:0007669"/>
    <property type="project" value="TreeGrafter"/>
</dbReference>
<dbReference type="SUPFAM" id="SSF143865">
    <property type="entry name" value="CorA soluble domain-like"/>
    <property type="match status" value="1"/>
</dbReference>
<keyword evidence="14" id="KW-1185">Reference proteome</keyword>
<dbReference type="Gene3D" id="3.30.460.20">
    <property type="entry name" value="CorA soluble domain-like"/>
    <property type="match status" value="1"/>
</dbReference>
<dbReference type="OrthoDB" id="9803416at2"/>
<dbReference type="FunFam" id="1.20.58.340:FF:000004">
    <property type="entry name" value="Magnesium transport protein CorA"/>
    <property type="match status" value="1"/>
</dbReference>
<reference evidence="13 14" key="1">
    <citation type="submission" date="2019-01" db="EMBL/GenBank/DDBJ databases">
        <title>Lactibacter flavus gen. nov., sp. nov., a novel bacterium of the family Propionibacteriaceae isolated from raw milk and dairy products.</title>
        <authorList>
            <person name="Huptas C."/>
            <person name="Wenning M."/>
            <person name="Breitenwieser F."/>
            <person name="Doll E."/>
            <person name="Von Neubeck M."/>
            <person name="Busse H.-J."/>
            <person name="Scherer S."/>
        </authorList>
    </citation>
    <scope>NUCLEOTIDE SEQUENCE [LARGE SCALE GENOMIC DNA]</scope>
    <source>
        <strain evidence="13 14">KCTC 33808</strain>
    </source>
</reference>
<evidence type="ECO:0000256" key="10">
    <source>
        <dbReference type="ARBA" id="ARBA00034269"/>
    </source>
</evidence>
<dbReference type="InterPro" id="IPR045861">
    <property type="entry name" value="CorA_cytoplasmic_dom"/>
</dbReference>
<name>A0A4Q9KGB4_9ACTN</name>
<dbReference type="CDD" id="cd12830">
    <property type="entry name" value="MtCorA-like"/>
    <property type="match status" value="1"/>
</dbReference>
<protein>
    <submittedName>
        <fullName evidence="13">Magnesium and cobalt transport protein CorA</fullName>
    </submittedName>
</protein>
<keyword evidence="4" id="KW-1003">Cell membrane</keyword>
<evidence type="ECO:0000256" key="12">
    <source>
        <dbReference type="SAM" id="Phobius"/>
    </source>
</evidence>
<evidence type="ECO:0000313" key="13">
    <source>
        <dbReference type="EMBL" id="TBT87380.1"/>
    </source>
</evidence>
<keyword evidence="7 12" id="KW-1133">Transmembrane helix</keyword>
<evidence type="ECO:0000256" key="7">
    <source>
        <dbReference type="ARBA" id="ARBA00022989"/>
    </source>
</evidence>
<dbReference type="GO" id="GO:0015087">
    <property type="term" value="F:cobalt ion transmembrane transporter activity"/>
    <property type="evidence" value="ECO:0007669"/>
    <property type="project" value="TreeGrafter"/>
</dbReference>
<dbReference type="RefSeq" id="WP_131167166.1">
    <property type="nucleotide sequence ID" value="NZ_SDMQ01000002.1"/>
</dbReference>
<evidence type="ECO:0000256" key="1">
    <source>
        <dbReference type="ARBA" id="ARBA00004651"/>
    </source>
</evidence>
<feature type="transmembrane region" description="Helical" evidence="12">
    <location>
        <begin position="326"/>
        <end position="346"/>
    </location>
</feature>
<evidence type="ECO:0000256" key="6">
    <source>
        <dbReference type="ARBA" id="ARBA00022842"/>
    </source>
</evidence>
<comment type="subcellular location">
    <subcellularLocation>
        <location evidence="1">Cell membrane</location>
        <topology evidence="1">Multi-pass membrane protein</topology>
    </subcellularLocation>
</comment>
<dbReference type="Gene3D" id="1.20.58.340">
    <property type="entry name" value="Magnesium transport protein CorA, transmembrane region"/>
    <property type="match status" value="2"/>
</dbReference>
<dbReference type="GO" id="GO:0000287">
    <property type="term" value="F:magnesium ion binding"/>
    <property type="evidence" value="ECO:0007669"/>
    <property type="project" value="TreeGrafter"/>
</dbReference>
<evidence type="ECO:0000256" key="5">
    <source>
        <dbReference type="ARBA" id="ARBA00022692"/>
    </source>
</evidence>
<proteinExistence type="inferred from homology"/>
<dbReference type="Pfam" id="PF01544">
    <property type="entry name" value="CorA"/>
    <property type="match status" value="1"/>
</dbReference>
<dbReference type="PANTHER" id="PTHR46494:SF1">
    <property type="entry name" value="CORA FAMILY METAL ION TRANSPORTER (EUROFUNG)"/>
    <property type="match status" value="1"/>
</dbReference>
<dbReference type="GO" id="GO:0005886">
    <property type="term" value="C:plasma membrane"/>
    <property type="evidence" value="ECO:0007669"/>
    <property type="project" value="UniProtKB-SubCell"/>
</dbReference>
<dbReference type="EMBL" id="SDMQ01000002">
    <property type="protein sequence ID" value="TBT87380.1"/>
    <property type="molecule type" value="Genomic_DNA"/>
</dbReference>
<comment type="similarity">
    <text evidence="2">Belongs to the CorA metal ion transporter (MIT) (TC 1.A.35) family.</text>
</comment>
<comment type="caution">
    <text evidence="13">The sequence shown here is derived from an EMBL/GenBank/DDBJ whole genome shotgun (WGS) entry which is preliminary data.</text>
</comment>
<evidence type="ECO:0000256" key="2">
    <source>
        <dbReference type="ARBA" id="ARBA00009765"/>
    </source>
</evidence>
<keyword evidence="5 12" id="KW-0812">Transmembrane</keyword>
<keyword evidence="3" id="KW-0813">Transport</keyword>
<evidence type="ECO:0000256" key="8">
    <source>
        <dbReference type="ARBA" id="ARBA00023065"/>
    </source>
</evidence>
<dbReference type="SUPFAM" id="SSF144083">
    <property type="entry name" value="Magnesium transport protein CorA, transmembrane region"/>
    <property type="match status" value="1"/>
</dbReference>
<evidence type="ECO:0000256" key="11">
    <source>
        <dbReference type="ARBA" id="ARBA00045497"/>
    </source>
</evidence>
<comment type="function">
    <text evidence="11">Mediates influx of magnesium ions. Alternates between open and closed states. Activated by low cytoplasmic Mg(2+) levels. Inactive when cytoplasmic Mg(2+) levels are high.</text>
</comment>
<dbReference type="PANTHER" id="PTHR46494">
    <property type="entry name" value="CORA FAMILY METAL ION TRANSPORTER (EUROFUNG)"/>
    <property type="match status" value="1"/>
</dbReference>
<sequence>MTVHDWEDMRQRLALPREDPARPHVGWHWYVDGQEREEVVLNIAAERARTGQGFVWCGLKDPDDVTMATFQQLLGLHELAAEDAVEGHTRSKLEVFDDALFMVISTVDYVAHASVDDTSEIVSTGQVMAYVGPWFVLTARRGGRPFMNAIRRDLEAQPTLLAEGPWRVLYRILDHVVDDFTETVTEIEQDVELVEESVFAPGVRPDVDGVYHLKRELIEFKRCLTPLAAPLQRLAQADPRLPNVPEQARAYFREVSDHLTAARESTMALDEVLGAIIQAALTRVSLADNQDMRRISAAVAMFAVPTTIGAIYGMNFDNMPELHTAYGYYVVLGVMALSIIALAVIFRRRGWL</sequence>
<dbReference type="Proteomes" id="UP000292373">
    <property type="component" value="Unassembled WGS sequence"/>
</dbReference>
<organism evidence="13 14">
    <name type="scientific">Propioniciclava sinopodophylli</name>
    <dbReference type="NCBI Taxonomy" id="1837344"/>
    <lineage>
        <taxon>Bacteria</taxon>
        <taxon>Bacillati</taxon>
        <taxon>Actinomycetota</taxon>
        <taxon>Actinomycetes</taxon>
        <taxon>Propionibacteriales</taxon>
        <taxon>Propionibacteriaceae</taxon>
        <taxon>Propioniciclava</taxon>
    </lineage>
</organism>
<accession>A0A4Q9KGB4</accession>
<dbReference type="GO" id="GO:0050897">
    <property type="term" value="F:cobalt ion binding"/>
    <property type="evidence" value="ECO:0007669"/>
    <property type="project" value="TreeGrafter"/>
</dbReference>
<dbReference type="AlphaFoldDB" id="A0A4Q9KGB4"/>
<keyword evidence="8" id="KW-0406">Ion transport</keyword>
<evidence type="ECO:0000256" key="9">
    <source>
        <dbReference type="ARBA" id="ARBA00023136"/>
    </source>
</evidence>
<evidence type="ECO:0000313" key="14">
    <source>
        <dbReference type="Proteomes" id="UP000292373"/>
    </source>
</evidence>
<evidence type="ECO:0000256" key="4">
    <source>
        <dbReference type="ARBA" id="ARBA00022475"/>
    </source>
</evidence>
<feature type="transmembrane region" description="Helical" evidence="12">
    <location>
        <begin position="295"/>
        <end position="314"/>
    </location>
</feature>
<comment type="catalytic activity">
    <reaction evidence="10">
        <text>Mg(2+)(in) = Mg(2+)(out)</text>
        <dbReference type="Rhea" id="RHEA:29827"/>
        <dbReference type="ChEBI" id="CHEBI:18420"/>
    </reaction>
</comment>
<keyword evidence="6" id="KW-0460">Magnesium</keyword>